<dbReference type="EC" id="1.8.99.-" evidence="2"/>
<keyword evidence="3" id="KW-1185">Reference proteome</keyword>
<dbReference type="PANTHER" id="PTHR38095">
    <property type="entry name" value="ANAEROBIC DIMETHYL SULFOXIDE REDUCTASE CHAIN YNFH"/>
    <property type="match status" value="1"/>
</dbReference>
<name>A0A1D7QX86_9BACI</name>
<proteinExistence type="predicted"/>
<accession>A0A1D7QX86</accession>
<feature type="transmembrane region" description="Helical" evidence="1">
    <location>
        <begin position="185"/>
        <end position="206"/>
    </location>
</feature>
<dbReference type="Pfam" id="PF04976">
    <property type="entry name" value="DmsC"/>
    <property type="match status" value="1"/>
</dbReference>
<keyword evidence="2" id="KW-0560">Oxidoreductase</keyword>
<dbReference type="AlphaFoldDB" id="A0A1D7QX86"/>
<dbReference type="GO" id="GO:0009389">
    <property type="term" value="F:dimethyl sulfoxide reductase activity"/>
    <property type="evidence" value="ECO:0007669"/>
    <property type="project" value="TreeGrafter"/>
</dbReference>
<keyword evidence="1" id="KW-0472">Membrane</keyword>
<protein>
    <submittedName>
        <fullName evidence="2">Anaerobic dimethyl sulfoxide reductase chain C</fullName>
        <ecNumber evidence="2">1.8.99.-</ecNumber>
    </submittedName>
</protein>
<dbReference type="Proteomes" id="UP000094463">
    <property type="component" value="Chromosome"/>
</dbReference>
<feature type="transmembrane region" description="Helical" evidence="1">
    <location>
        <begin position="87"/>
        <end position="103"/>
    </location>
</feature>
<reference evidence="2 3" key="1">
    <citation type="submission" date="2015-08" db="EMBL/GenBank/DDBJ databases">
        <title>The complete genome sequence of Bacillus beveridgei MLTeJB.</title>
        <authorList>
            <person name="Hanson T.E."/>
            <person name="Mesa C."/>
            <person name="Basesman S.M."/>
            <person name="Oremland R.S."/>
        </authorList>
    </citation>
    <scope>NUCLEOTIDE SEQUENCE [LARGE SCALE GENOMIC DNA]</scope>
    <source>
        <strain evidence="2 3">MLTeJB</strain>
    </source>
</reference>
<sequence length="290" mass="31413">MFAQEWPLIFFTLLGQFAAGTFIFMMIARYQLKTRGMTDMKWVSKGLVSLIGIMGVAIILSMFHLGSVSNAIYTVMNLGSSWLSREILFAGLFLGMLVLTYLMERINKPLGIVSIVTGVVGAGAVFTMASVYATTIIPAWTHLNTYVGFFGTMIVFGAIGYGMMVALFDRPSMAKEPYVLFMKKAAFAAAAAIVVQLVMVPVYLTGLAGGGPAAQSSLAVLFDGNVWLMVSRWLLTIVGGALIVVSFYKAREQVATKIPAFIYVAVGFILVGEFAGRYLFYLSGIPMNIG</sequence>
<dbReference type="STRING" id="632773.BBEV_2210"/>
<keyword evidence="1" id="KW-1133">Transmembrane helix</keyword>
<dbReference type="PANTHER" id="PTHR38095:SF2">
    <property type="entry name" value="ANAEROBIC DIMETHYL SULFOXIDE REDUCTASE CHAIN C"/>
    <property type="match status" value="1"/>
</dbReference>
<feature type="transmembrane region" description="Helical" evidence="1">
    <location>
        <begin position="260"/>
        <end position="280"/>
    </location>
</feature>
<dbReference type="RefSeq" id="WP_069365535.1">
    <property type="nucleotide sequence ID" value="NZ_CP012502.1"/>
</dbReference>
<feature type="transmembrane region" description="Helical" evidence="1">
    <location>
        <begin position="110"/>
        <end position="133"/>
    </location>
</feature>
<evidence type="ECO:0000313" key="2">
    <source>
        <dbReference type="EMBL" id="AOM83568.1"/>
    </source>
</evidence>
<gene>
    <name evidence="2" type="primary">dmsC-1</name>
    <name evidence="2" type="ORF">BBEV_2210</name>
</gene>
<dbReference type="GO" id="GO:0005886">
    <property type="term" value="C:plasma membrane"/>
    <property type="evidence" value="ECO:0007669"/>
    <property type="project" value="TreeGrafter"/>
</dbReference>
<dbReference type="PATRIC" id="fig|632773.3.peg.2328"/>
<feature type="transmembrane region" description="Helical" evidence="1">
    <location>
        <begin position="6"/>
        <end position="27"/>
    </location>
</feature>
<evidence type="ECO:0000256" key="1">
    <source>
        <dbReference type="SAM" id="Phobius"/>
    </source>
</evidence>
<dbReference type="OrthoDB" id="2083322at2"/>
<feature type="transmembrane region" description="Helical" evidence="1">
    <location>
        <begin position="145"/>
        <end position="164"/>
    </location>
</feature>
<dbReference type="GO" id="GO:0019645">
    <property type="term" value="P:anaerobic electron transport chain"/>
    <property type="evidence" value="ECO:0007669"/>
    <property type="project" value="InterPro"/>
</dbReference>
<feature type="transmembrane region" description="Helical" evidence="1">
    <location>
        <begin position="226"/>
        <end position="248"/>
    </location>
</feature>
<dbReference type="InterPro" id="IPR007059">
    <property type="entry name" value="DmsC"/>
</dbReference>
<keyword evidence="1" id="KW-0812">Transmembrane</keyword>
<dbReference type="EMBL" id="CP012502">
    <property type="protein sequence ID" value="AOM83568.1"/>
    <property type="molecule type" value="Genomic_DNA"/>
</dbReference>
<organism evidence="2 3">
    <name type="scientific">Salisediminibacterium beveridgei</name>
    <dbReference type="NCBI Taxonomy" id="632773"/>
    <lineage>
        <taxon>Bacteria</taxon>
        <taxon>Bacillati</taxon>
        <taxon>Bacillota</taxon>
        <taxon>Bacilli</taxon>
        <taxon>Bacillales</taxon>
        <taxon>Bacillaceae</taxon>
        <taxon>Salisediminibacterium</taxon>
    </lineage>
</organism>
<dbReference type="KEGG" id="bbev:BBEV_2210"/>
<evidence type="ECO:0000313" key="3">
    <source>
        <dbReference type="Proteomes" id="UP000094463"/>
    </source>
</evidence>
<dbReference type="GO" id="GO:0009390">
    <property type="term" value="C:dimethyl sulfoxide reductase complex"/>
    <property type="evidence" value="ECO:0007669"/>
    <property type="project" value="TreeGrafter"/>
</dbReference>
<feature type="transmembrane region" description="Helical" evidence="1">
    <location>
        <begin position="47"/>
        <end position="67"/>
    </location>
</feature>